<sequence length="170" mass="19478">MVDFEILVLPTLYVYVTYEVKSALKRTRFESGDAVKAKTTEVLNQLTKADFQDCFQQWKIRMERCRDRQGEYIEGEKIATDFPLCNGLIPTSPLFALINKDRCYGSVNRDGRLSINRANANLVGETRVEKNIIVFCFYAEGSSIHSWGRGDGNLEESGLENEVDVEYKTW</sequence>
<dbReference type="GO" id="GO:0003676">
    <property type="term" value="F:nucleic acid binding"/>
    <property type="evidence" value="ECO:0007669"/>
    <property type="project" value="InterPro"/>
</dbReference>
<dbReference type="Gene3D" id="3.30.420.10">
    <property type="entry name" value="Ribonuclease H-like superfamily/Ribonuclease H"/>
    <property type="match status" value="1"/>
</dbReference>
<organism evidence="1 2">
    <name type="scientific">Aromia moschata</name>
    <dbReference type="NCBI Taxonomy" id="1265417"/>
    <lineage>
        <taxon>Eukaryota</taxon>
        <taxon>Metazoa</taxon>
        <taxon>Ecdysozoa</taxon>
        <taxon>Arthropoda</taxon>
        <taxon>Hexapoda</taxon>
        <taxon>Insecta</taxon>
        <taxon>Pterygota</taxon>
        <taxon>Neoptera</taxon>
        <taxon>Endopterygota</taxon>
        <taxon>Coleoptera</taxon>
        <taxon>Polyphaga</taxon>
        <taxon>Cucujiformia</taxon>
        <taxon>Chrysomeloidea</taxon>
        <taxon>Cerambycidae</taxon>
        <taxon>Cerambycinae</taxon>
        <taxon>Callichromatini</taxon>
        <taxon>Aromia</taxon>
    </lineage>
</organism>
<proteinExistence type="predicted"/>
<dbReference type="AlphaFoldDB" id="A0AAV8ZC29"/>
<protein>
    <submittedName>
        <fullName evidence="1">Uncharacterized protein</fullName>
    </submittedName>
</protein>
<dbReference type="Proteomes" id="UP001162162">
    <property type="component" value="Unassembled WGS sequence"/>
</dbReference>
<evidence type="ECO:0000313" key="1">
    <source>
        <dbReference type="EMBL" id="KAJ8961906.1"/>
    </source>
</evidence>
<name>A0AAV8ZC29_9CUCU</name>
<keyword evidence="2" id="KW-1185">Reference proteome</keyword>
<accession>A0AAV8ZC29</accession>
<gene>
    <name evidence="1" type="ORF">NQ318_021524</name>
</gene>
<evidence type="ECO:0000313" key="2">
    <source>
        <dbReference type="Proteomes" id="UP001162162"/>
    </source>
</evidence>
<dbReference type="InterPro" id="IPR036397">
    <property type="entry name" value="RNaseH_sf"/>
</dbReference>
<comment type="caution">
    <text evidence="1">The sequence shown here is derived from an EMBL/GenBank/DDBJ whole genome shotgun (WGS) entry which is preliminary data.</text>
</comment>
<dbReference type="EMBL" id="JAPWTK010000004">
    <property type="protein sequence ID" value="KAJ8961906.1"/>
    <property type="molecule type" value="Genomic_DNA"/>
</dbReference>
<reference evidence="1" key="1">
    <citation type="journal article" date="2023" name="Insect Mol. Biol.">
        <title>Genome sequencing provides insights into the evolution of gene families encoding plant cell wall-degrading enzymes in longhorned beetles.</title>
        <authorList>
            <person name="Shin N.R."/>
            <person name="Okamura Y."/>
            <person name="Kirsch R."/>
            <person name="Pauchet Y."/>
        </authorList>
    </citation>
    <scope>NUCLEOTIDE SEQUENCE</scope>
    <source>
        <strain evidence="1">AMC_N1</strain>
    </source>
</reference>